<dbReference type="Pfam" id="PF13343">
    <property type="entry name" value="SBP_bac_6"/>
    <property type="match status" value="1"/>
</dbReference>
<evidence type="ECO:0000313" key="4">
    <source>
        <dbReference type="Proteomes" id="UP000253529"/>
    </source>
</evidence>
<evidence type="ECO:0000313" key="3">
    <source>
        <dbReference type="EMBL" id="RBP17650.1"/>
    </source>
</evidence>
<dbReference type="GO" id="GO:0030975">
    <property type="term" value="F:thiamine binding"/>
    <property type="evidence" value="ECO:0007669"/>
    <property type="project" value="TreeGrafter"/>
</dbReference>
<evidence type="ECO:0000256" key="2">
    <source>
        <dbReference type="SAM" id="SignalP"/>
    </source>
</evidence>
<sequence length="342" mass="37239">MRIGMISRLGGLAAVVFSLLASSALANDLTVYTALEADLLPIYKKSFEDRYPGVNIRWVRDSTGIITAKLLAEKDNPQADAVLGTAATSLQLLDNEGMLEHYAPKGLDKIDPRFVSRDTPPTWVGANAWAAALCVNTVEMKKRNLAIPQTWADLARPEYKGLIVMPNPASSGTGFLDVSSWLQMMGDEKGWAYMEALHQNIATYTHSGSKPCTLAASGEYPIGISFEFRAARVMSQGAPVVVVVPSEGVGWDVEASAIVKGTPNEDDARKLIDWAVSDDAMKIYAKYYAILGNAAFEEPIPNLPTDIKAKLSKNDFEWAAAHRADILDAWQKRFGAKSEAKN</sequence>
<keyword evidence="4" id="KW-1185">Reference proteome</keyword>
<gene>
    <name evidence="3" type="ORF">DFR50_102142</name>
</gene>
<dbReference type="Gene3D" id="3.40.190.10">
    <property type="entry name" value="Periplasmic binding protein-like II"/>
    <property type="match status" value="2"/>
</dbReference>
<proteinExistence type="predicted"/>
<evidence type="ECO:0000256" key="1">
    <source>
        <dbReference type="ARBA" id="ARBA00022729"/>
    </source>
</evidence>
<dbReference type="PANTHER" id="PTHR30006:SF2">
    <property type="entry name" value="ABC TRANSPORTER SUBSTRATE-BINDING PROTEIN"/>
    <property type="match status" value="1"/>
</dbReference>
<name>A0A366FUB7_9HYPH</name>
<dbReference type="Proteomes" id="UP000253529">
    <property type="component" value="Unassembled WGS sequence"/>
</dbReference>
<dbReference type="GO" id="GO:0030288">
    <property type="term" value="C:outer membrane-bounded periplasmic space"/>
    <property type="evidence" value="ECO:0007669"/>
    <property type="project" value="TreeGrafter"/>
</dbReference>
<dbReference type="InterPro" id="IPR017663">
    <property type="entry name" value="ABC_2-AEP-bd"/>
</dbReference>
<dbReference type="CDD" id="cd13544">
    <property type="entry name" value="PBP2_Fbp_like_1"/>
    <property type="match status" value="1"/>
</dbReference>
<reference evidence="3 4" key="1">
    <citation type="submission" date="2018-06" db="EMBL/GenBank/DDBJ databases">
        <title>Genomic Encyclopedia of Type Strains, Phase IV (KMG-IV): sequencing the most valuable type-strain genomes for metagenomic binning, comparative biology and taxonomic classification.</title>
        <authorList>
            <person name="Goeker M."/>
        </authorList>
    </citation>
    <scope>NUCLEOTIDE SEQUENCE [LARGE SCALE GENOMIC DNA]</scope>
    <source>
        <strain evidence="3 4">DSM 24875</strain>
    </source>
</reference>
<dbReference type="GO" id="GO:0015888">
    <property type="term" value="P:thiamine transport"/>
    <property type="evidence" value="ECO:0007669"/>
    <property type="project" value="TreeGrafter"/>
</dbReference>
<dbReference type="PANTHER" id="PTHR30006">
    <property type="entry name" value="THIAMINE-BINDING PERIPLASMIC PROTEIN-RELATED"/>
    <property type="match status" value="1"/>
</dbReference>
<dbReference type="InterPro" id="IPR026045">
    <property type="entry name" value="Ferric-bd"/>
</dbReference>
<feature type="chain" id="PRO_5016776293" evidence="2">
    <location>
        <begin position="27"/>
        <end position="342"/>
    </location>
</feature>
<protein>
    <submittedName>
        <fullName evidence="3">Iron(III) transport system substrate-binding protein</fullName>
    </submittedName>
</protein>
<dbReference type="SUPFAM" id="SSF53850">
    <property type="entry name" value="Periplasmic binding protein-like II"/>
    <property type="match status" value="1"/>
</dbReference>
<dbReference type="NCBIfam" id="TIGR03261">
    <property type="entry name" value="phnS2"/>
    <property type="match status" value="1"/>
</dbReference>
<dbReference type="RefSeq" id="WP_245427263.1">
    <property type="nucleotide sequence ID" value="NZ_QNRK01000002.1"/>
</dbReference>
<comment type="caution">
    <text evidence="3">The sequence shown here is derived from an EMBL/GenBank/DDBJ whole genome shotgun (WGS) entry which is preliminary data.</text>
</comment>
<feature type="signal peptide" evidence="2">
    <location>
        <begin position="1"/>
        <end position="26"/>
    </location>
</feature>
<organism evidence="3 4">
    <name type="scientific">Roseiarcus fermentans</name>
    <dbReference type="NCBI Taxonomy" id="1473586"/>
    <lineage>
        <taxon>Bacteria</taxon>
        <taxon>Pseudomonadati</taxon>
        <taxon>Pseudomonadota</taxon>
        <taxon>Alphaproteobacteria</taxon>
        <taxon>Hyphomicrobiales</taxon>
        <taxon>Roseiarcaceae</taxon>
        <taxon>Roseiarcus</taxon>
    </lineage>
</organism>
<keyword evidence="1 2" id="KW-0732">Signal</keyword>
<accession>A0A366FUB7</accession>
<dbReference type="AlphaFoldDB" id="A0A366FUB7"/>
<dbReference type="EMBL" id="QNRK01000002">
    <property type="protein sequence ID" value="RBP17650.1"/>
    <property type="molecule type" value="Genomic_DNA"/>
</dbReference>
<dbReference type="GO" id="GO:0030976">
    <property type="term" value="F:thiamine pyrophosphate binding"/>
    <property type="evidence" value="ECO:0007669"/>
    <property type="project" value="TreeGrafter"/>
</dbReference>
<dbReference type="PIRSF" id="PIRSF002825">
    <property type="entry name" value="CfbpA"/>
    <property type="match status" value="1"/>
</dbReference>